<dbReference type="Pfam" id="PF20172">
    <property type="entry name" value="DUF6538"/>
    <property type="match status" value="1"/>
</dbReference>
<dbReference type="GO" id="GO:0003677">
    <property type="term" value="F:DNA binding"/>
    <property type="evidence" value="ECO:0007669"/>
    <property type="project" value="UniProtKB-UniRule"/>
</dbReference>
<dbReference type="Gene3D" id="1.10.150.130">
    <property type="match status" value="1"/>
</dbReference>
<comment type="similarity">
    <text evidence="1">Belongs to the 'phage' integrase family.</text>
</comment>
<keyword evidence="2" id="KW-0229">DNA integration</keyword>
<dbReference type="Proteomes" id="UP000308054">
    <property type="component" value="Unassembled WGS sequence"/>
</dbReference>
<reference evidence="8 9" key="1">
    <citation type="journal article" date="2017" name="Int. J. Syst. Evol. Microbiol.">
        <title>Marinicauda algicola sp. nov., isolated from a marine red alga Rhodosorus marinus.</title>
        <authorList>
            <person name="Jeong S.E."/>
            <person name="Jeon S.H."/>
            <person name="Chun B.H."/>
            <person name="Kim D.W."/>
            <person name="Jeon C.O."/>
        </authorList>
    </citation>
    <scope>NUCLEOTIDE SEQUENCE [LARGE SCALE GENOMIC DNA]</scope>
    <source>
        <strain evidence="8 9">JCM 31718</strain>
    </source>
</reference>
<dbReference type="PROSITE" id="PS51900">
    <property type="entry name" value="CB"/>
    <property type="match status" value="1"/>
</dbReference>
<dbReference type="InterPro" id="IPR011010">
    <property type="entry name" value="DNA_brk_join_enz"/>
</dbReference>
<keyword evidence="3 5" id="KW-0238">DNA-binding</keyword>
<comment type="caution">
    <text evidence="8">The sequence shown here is derived from an EMBL/GenBank/DDBJ whole genome shotgun (WGS) entry which is preliminary data.</text>
</comment>
<feature type="domain" description="Core-binding (CB)" evidence="7">
    <location>
        <begin position="234"/>
        <end position="331"/>
    </location>
</feature>
<dbReference type="InterPro" id="IPR046668">
    <property type="entry name" value="DUF6538"/>
</dbReference>
<accession>A0A4S2GY50</accession>
<feature type="domain" description="Tyr recombinase" evidence="6">
    <location>
        <begin position="355"/>
        <end position="565"/>
    </location>
</feature>
<evidence type="ECO:0008006" key="10">
    <source>
        <dbReference type="Google" id="ProtNLM"/>
    </source>
</evidence>
<evidence type="ECO:0000256" key="1">
    <source>
        <dbReference type="ARBA" id="ARBA00008857"/>
    </source>
</evidence>
<keyword evidence="9" id="KW-1185">Reference proteome</keyword>
<proteinExistence type="inferred from homology"/>
<evidence type="ECO:0000259" key="6">
    <source>
        <dbReference type="PROSITE" id="PS51898"/>
    </source>
</evidence>
<dbReference type="GO" id="GO:0015074">
    <property type="term" value="P:DNA integration"/>
    <property type="evidence" value="ECO:0007669"/>
    <property type="project" value="UniProtKB-KW"/>
</dbReference>
<name>A0A4S2GY50_9PROT</name>
<dbReference type="InterPro" id="IPR002104">
    <property type="entry name" value="Integrase_catalytic"/>
</dbReference>
<evidence type="ECO:0000313" key="8">
    <source>
        <dbReference type="EMBL" id="TGY87811.1"/>
    </source>
</evidence>
<keyword evidence="4" id="KW-0233">DNA recombination</keyword>
<dbReference type="InterPro" id="IPR044068">
    <property type="entry name" value="CB"/>
</dbReference>
<dbReference type="PANTHER" id="PTHR30349">
    <property type="entry name" value="PHAGE INTEGRASE-RELATED"/>
    <property type="match status" value="1"/>
</dbReference>
<dbReference type="EMBL" id="SRXW01000004">
    <property type="protein sequence ID" value="TGY87811.1"/>
    <property type="molecule type" value="Genomic_DNA"/>
</dbReference>
<dbReference type="Pfam" id="PF00589">
    <property type="entry name" value="Phage_integrase"/>
    <property type="match status" value="1"/>
</dbReference>
<dbReference type="RefSeq" id="WP_135996644.1">
    <property type="nucleotide sequence ID" value="NZ_CP071057.1"/>
</dbReference>
<evidence type="ECO:0000256" key="5">
    <source>
        <dbReference type="PROSITE-ProRule" id="PRU01248"/>
    </source>
</evidence>
<evidence type="ECO:0000256" key="2">
    <source>
        <dbReference type="ARBA" id="ARBA00022908"/>
    </source>
</evidence>
<dbReference type="PANTHER" id="PTHR30349:SF41">
    <property type="entry name" value="INTEGRASE_RECOMBINASE PROTEIN MJ0367-RELATED"/>
    <property type="match status" value="1"/>
</dbReference>
<dbReference type="InterPro" id="IPR050090">
    <property type="entry name" value="Tyrosine_recombinase_XerCD"/>
</dbReference>
<evidence type="ECO:0000259" key="7">
    <source>
        <dbReference type="PROSITE" id="PS51900"/>
    </source>
</evidence>
<evidence type="ECO:0000256" key="4">
    <source>
        <dbReference type="ARBA" id="ARBA00023172"/>
    </source>
</evidence>
<protein>
    <recommendedName>
        <fullName evidence="10">Site-specific integrase</fullName>
    </recommendedName>
</protein>
<gene>
    <name evidence="8" type="ORF">E5163_12870</name>
</gene>
<evidence type="ECO:0000256" key="3">
    <source>
        <dbReference type="ARBA" id="ARBA00023125"/>
    </source>
</evidence>
<dbReference type="SUPFAM" id="SSF56349">
    <property type="entry name" value="DNA breaking-rejoining enzymes"/>
    <property type="match status" value="1"/>
</dbReference>
<dbReference type="InterPro" id="IPR010998">
    <property type="entry name" value="Integrase_recombinase_N"/>
</dbReference>
<organism evidence="8 9">
    <name type="scientific">Marinicauda algicola</name>
    <dbReference type="NCBI Taxonomy" id="2029849"/>
    <lineage>
        <taxon>Bacteria</taxon>
        <taxon>Pseudomonadati</taxon>
        <taxon>Pseudomonadota</taxon>
        <taxon>Alphaproteobacteria</taxon>
        <taxon>Maricaulales</taxon>
        <taxon>Maricaulaceae</taxon>
        <taxon>Marinicauda</taxon>
    </lineage>
</organism>
<evidence type="ECO:0000313" key="9">
    <source>
        <dbReference type="Proteomes" id="UP000308054"/>
    </source>
</evidence>
<dbReference type="PROSITE" id="PS51898">
    <property type="entry name" value="TYR_RECOMBINASE"/>
    <property type="match status" value="1"/>
</dbReference>
<dbReference type="AlphaFoldDB" id="A0A4S2GY50"/>
<dbReference type="CDD" id="cd01184">
    <property type="entry name" value="INT_C_like_1"/>
    <property type="match status" value="1"/>
</dbReference>
<sequence>MPKKIPNTIIRNGVYQFKKRVPEALRATLVFGGKQFVQRSLETASYEVAVRRVNEALKEYDGKIRLAELELIGGGPRSEAEEAKRYRPKLIDQTATLPPEVIVYRAHRLWRALVGNDAKYRRAASRDPDGLAGEWLEEWDENRLGGDNIPLYLALEKRDYRAVMDDVRAAMQAEGIMDPDSHPQFEDFCEKFLEATVDAYEVITRFHQKGRLEPPPVREWLQEAPEKHPVRETMKLRDLLDRYSETTDFSADWSKKLRLAVDSFIELHGDLPVQKIDATHVRAWVESLLKQEVYHGHRADRDDTEPKRRLSPNTVRNGYLAALGRLFAHGVFIGEIEHNPAERIKVPQPKSKGSRPRRPFTRTELNALFMLPVFTGCKSETRINQPGSVLLDDHRYWAPLIALFTGARASEIAQLTMDRVKEASAHPYFRIDLDPDDADSSLKTAAAYRLVPIHPHLLTLGFGEYVRRIKASGSPRLFPQWKRAANKRYSDSRSQRNFNEKICKAVAEHEPAPSFHSFRHFMKGEMMRQGVPTQVQNFILGHEQSGMDKTYLHQPGIEELTPHMKALRFEGVHLDHLLPESRRARKS</sequence>
<dbReference type="GO" id="GO:0006310">
    <property type="term" value="P:DNA recombination"/>
    <property type="evidence" value="ECO:0007669"/>
    <property type="project" value="UniProtKB-KW"/>
</dbReference>
<dbReference type="InterPro" id="IPR013762">
    <property type="entry name" value="Integrase-like_cat_sf"/>
</dbReference>
<dbReference type="OrthoDB" id="7222937at2"/>
<dbReference type="Gene3D" id="1.10.443.10">
    <property type="entry name" value="Intergrase catalytic core"/>
    <property type="match status" value="1"/>
</dbReference>